<evidence type="ECO:0000313" key="1">
    <source>
        <dbReference type="EMBL" id="ERT03545.1"/>
    </source>
</evidence>
<name>U7Q927_9CYAN</name>
<proteinExistence type="predicted"/>
<sequence>MPCGLSTKVVIILSSKIKKPSGICSQMENRLKEIEEPREAGKHHPVL</sequence>
<comment type="caution">
    <text evidence="1">The sequence shown here is derived from an EMBL/GenBank/DDBJ whole genome shotgun (WGS) entry which is preliminary data.</text>
</comment>
<keyword evidence="2" id="KW-1185">Reference proteome</keyword>
<evidence type="ECO:0000313" key="2">
    <source>
        <dbReference type="Proteomes" id="UP000017127"/>
    </source>
</evidence>
<protein>
    <submittedName>
        <fullName evidence="1">Lectin domain protein</fullName>
    </submittedName>
</protein>
<dbReference type="Proteomes" id="UP000017127">
    <property type="component" value="Unassembled WGS sequence"/>
</dbReference>
<feature type="non-terminal residue" evidence="1">
    <location>
        <position position="47"/>
    </location>
</feature>
<dbReference type="EMBL" id="AUZM01000387">
    <property type="protein sequence ID" value="ERT03545.1"/>
    <property type="molecule type" value="Genomic_DNA"/>
</dbReference>
<gene>
    <name evidence="1" type="ORF">M595_6517</name>
</gene>
<reference evidence="1 2" key="1">
    <citation type="journal article" date="2013" name="Front. Microbiol.">
        <title>Comparative genomic analyses of the cyanobacterium, Lyngbya aestuarii BL J, a powerful hydrogen producer.</title>
        <authorList>
            <person name="Kothari A."/>
            <person name="Vaughn M."/>
            <person name="Garcia-Pichel F."/>
        </authorList>
    </citation>
    <scope>NUCLEOTIDE SEQUENCE [LARGE SCALE GENOMIC DNA]</scope>
    <source>
        <strain evidence="1 2">BL J</strain>
    </source>
</reference>
<dbReference type="AlphaFoldDB" id="U7Q927"/>
<organism evidence="1 2">
    <name type="scientific">Lyngbya aestuarii BL J</name>
    <dbReference type="NCBI Taxonomy" id="1348334"/>
    <lineage>
        <taxon>Bacteria</taxon>
        <taxon>Bacillati</taxon>
        <taxon>Cyanobacteriota</taxon>
        <taxon>Cyanophyceae</taxon>
        <taxon>Oscillatoriophycideae</taxon>
        <taxon>Oscillatoriales</taxon>
        <taxon>Microcoleaceae</taxon>
        <taxon>Lyngbya</taxon>
    </lineage>
</organism>
<accession>U7Q927</accession>